<organism evidence="2 3">
    <name type="scientific">Lymnaea stagnalis</name>
    <name type="common">Great pond snail</name>
    <name type="synonym">Helix stagnalis</name>
    <dbReference type="NCBI Taxonomy" id="6523"/>
    <lineage>
        <taxon>Eukaryota</taxon>
        <taxon>Metazoa</taxon>
        <taxon>Spiralia</taxon>
        <taxon>Lophotrochozoa</taxon>
        <taxon>Mollusca</taxon>
        <taxon>Gastropoda</taxon>
        <taxon>Heterobranchia</taxon>
        <taxon>Euthyneura</taxon>
        <taxon>Panpulmonata</taxon>
        <taxon>Hygrophila</taxon>
        <taxon>Lymnaeoidea</taxon>
        <taxon>Lymnaeidae</taxon>
        <taxon>Lymnaea</taxon>
    </lineage>
</organism>
<feature type="compositionally biased region" description="Polar residues" evidence="1">
    <location>
        <begin position="240"/>
        <end position="256"/>
    </location>
</feature>
<feature type="compositionally biased region" description="Basic residues" evidence="1">
    <location>
        <begin position="278"/>
        <end position="287"/>
    </location>
</feature>
<feature type="compositionally biased region" description="Polar residues" evidence="1">
    <location>
        <begin position="112"/>
        <end position="121"/>
    </location>
</feature>
<dbReference type="AlphaFoldDB" id="A0AAV2H5P1"/>
<reference evidence="2 3" key="1">
    <citation type="submission" date="2024-04" db="EMBL/GenBank/DDBJ databases">
        <authorList>
            <consortium name="Genoscope - CEA"/>
            <person name="William W."/>
        </authorList>
    </citation>
    <scope>NUCLEOTIDE SEQUENCE [LARGE SCALE GENOMIC DNA]</scope>
</reference>
<evidence type="ECO:0000313" key="3">
    <source>
        <dbReference type="Proteomes" id="UP001497497"/>
    </source>
</evidence>
<comment type="caution">
    <text evidence="2">The sequence shown here is derived from an EMBL/GenBank/DDBJ whole genome shotgun (WGS) entry which is preliminary data.</text>
</comment>
<proteinExistence type="predicted"/>
<protein>
    <submittedName>
        <fullName evidence="2">Uncharacterized protein</fullName>
    </submittedName>
</protein>
<sequence length="353" mass="39528">MASILRRRTQPRLLRIDHSDIYFENDKLDENLTFDLSSIQRHQYRQFLARQAEISLLKKECTLHKQKLVRSASLNKIRDRRSVSFPVTPQHSNNLFRPSVHSSEARKESETRPTQSANNPKTVQGIQSAMALSVSLPKPGSPETSVTDDDINDISETNSFRSDFLGNASNDGVISPSSVQVTTAVKTQETLKIKSGSSGKKDMDKYPAHWYTTVLPAADVIVNPFVGRQSRGTTDRFGRSRTSLGNSKNTRASNSGHSRKSAVTREPSPAPSPQGRSPKGHRPHTTKTRRQLMEIANQESLDAMEDNANSVIERRRHASRQEGILLDLKVKDFIRDLGEFQRSKSKGLLDNLS</sequence>
<dbReference type="Proteomes" id="UP001497497">
    <property type="component" value="Unassembled WGS sequence"/>
</dbReference>
<feature type="compositionally biased region" description="Polar residues" evidence="1">
    <location>
        <begin position="85"/>
        <end position="102"/>
    </location>
</feature>
<feature type="region of interest" description="Disordered" evidence="1">
    <location>
        <begin position="228"/>
        <end position="287"/>
    </location>
</feature>
<accession>A0AAV2H5P1</accession>
<feature type="region of interest" description="Disordered" evidence="1">
    <location>
        <begin position="83"/>
        <end position="121"/>
    </location>
</feature>
<gene>
    <name evidence="2" type="ORF">GSLYS_00003085001</name>
</gene>
<evidence type="ECO:0000256" key="1">
    <source>
        <dbReference type="SAM" id="MobiDB-lite"/>
    </source>
</evidence>
<dbReference type="EMBL" id="CAXITT010000040">
    <property type="protein sequence ID" value="CAL1528915.1"/>
    <property type="molecule type" value="Genomic_DNA"/>
</dbReference>
<name>A0AAV2H5P1_LYMST</name>
<keyword evidence="3" id="KW-1185">Reference proteome</keyword>
<evidence type="ECO:0000313" key="2">
    <source>
        <dbReference type="EMBL" id="CAL1528915.1"/>
    </source>
</evidence>